<reference evidence="1" key="1">
    <citation type="submission" date="2018-05" db="EMBL/GenBank/DDBJ databases">
        <authorList>
            <person name="Lanie J.A."/>
            <person name="Ng W.-L."/>
            <person name="Kazmierczak K.M."/>
            <person name="Andrzejewski T.M."/>
            <person name="Davidsen T.M."/>
            <person name="Wayne K.J."/>
            <person name="Tettelin H."/>
            <person name="Glass J.I."/>
            <person name="Rusch D."/>
            <person name="Podicherti R."/>
            <person name="Tsui H.-C.T."/>
            <person name="Winkler M.E."/>
        </authorList>
    </citation>
    <scope>NUCLEOTIDE SEQUENCE</scope>
</reference>
<dbReference type="EMBL" id="UINC01179284">
    <property type="protein sequence ID" value="SVD87896.1"/>
    <property type="molecule type" value="Genomic_DNA"/>
</dbReference>
<dbReference type="AlphaFoldDB" id="A0A382YX88"/>
<accession>A0A382YX88</accession>
<sequence length="167" mass="19260">MTQVLSCESYHGISAGQAVLNMPDGRSVFKLYLLSIIDRNEPALYDWANSRLSISEFKVRFRERGYEGVGFVTAFPHITKIFRYAPEVETVVDVRELDTATLDELDCNRNDQYHEFACYAESLIAADEYRAWAKANSVDEYLQFRCSLSDFPIVNHSKLCDYWNTVD</sequence>
<name>A0A382YX88_9ZZZZ</name>
<gene>
    <name evidence="1" type="ORF">METZ01_LOCUS440750</name>
</gene>
<evidence type="ECO:0000313" key="1">
    <source>
        <dbReference type="EMBL" id="SVD87896.1"/>
    </source>
</evidence>
<proteinExistence type="predicted"/>
<protein>
    <submittedName>
        <fullName evidence="1">Uncharacterized protein</fullName>
    </submittedName>
</protein>
<organism evidence="1">
    <name type="scientific">marine metagenome</name>
    <dbReference type="NCBI Taxonomy" id="408172"/>
    <lineage>
        <taxon>unclassified sequences</taxon>
        <taxon>metagenomes</taxon>
        <taxon>ecological metagenomes</taxon>
    </lineage>
</organism>